<protein>
    <submittedName>
        <fullName evidence="1">Protein-serine/threonine phosphatase</fullName>
    </submittedName>
</protein>
<dbReference type="AlphaFoldDB" id="A0A1Z4JGN8"/>
<keyword evidence="2" id="KW-1185">Reference proteome</keyword>
<reference evidence="1 2" key="1">
    <citation type="submission" date="2017-06" db="EMBL/GenBank/DDBJ databases">
        <title>Genome sequencing of cyanobaciteial culture collection at National Institute for Environmental Studies (NIES).</title>
        <authorList>
            <person name="Hirose Y."/>
            <person name="Shimura Y."/>
            <person name="Fujisawa T."/>
            <person name="Nakamura Y."/>
            <person name="Kawachi M."/>
        </authorList>
    </citation>
    <scope>NUCLEOTIDE SEQUENCE [LARGE SCALE GENOMIC DNA]</scope>
    <source>
        <strain evidence="1 2">NIES-2135</strain>
    </source>
</reference>
<accession>A0A1Z4JGN8</accession>
<evidence type="ECO:0000313" key="1">
    <source>
        <dbReference type="EMBL" id="BAY55909.1"/>
    </source>
</evidence>
<sequence length="246" mass="27440">MYSLTKFTLGDMTECGAALRKLGTGADSMEEVANRTARYFYEHFLDPETGQNAFALVRFFKTHAYHDLDPELRHFADRMLSNSPAQPEMKCLTLLATAGDQLEWNDRAASRGHQAIPLPSEQIVAQAPMISQLISQLGLTINNVLSPDPDLLVNLQERTYNVFHIPEAKGSIHIPAQEDFIHPFQIKSVLGFGGMLPSGNLIAVILFSKIAIQRDIAELFKPLTLNIKMAVLPFDQQSVFRCVVRA</sequence>
<dbReference type="Proteomes" id="UP000217895">
    <property type="component" value="Chromosome"/>
</dbReference>
<name>A0A1Z4JGN8_LEPBY</name>
<gene>
    <name evidence="1" type="ORF">NIES2135_27350</name>
</gene>
<organism evidence="1 2">
    <name type="scientific">Leptolyngbya boryana NIES-2135</name>
    <dbReference type="NCBI Taxonomy" id="1973484"/>
    <lineage>
        <taxon>Bacteria</taxon>
        <taxon>Bacillati</taxon>
        <taxon>Cyanobacteriota</taxon>
        <taxon>Cyanophyceae</taxon>
        <taxon>Leptolyngbyales</taxon>
        <taxon>Leptolyngbyaceae</taxon>
        <taxon>Leptolyngbya group</taxon>
        <taxon>Leptolyngbya</taxon>
    </lineage>
</organism>
<dbReference type="EMBL" id="AP018203">
    <property type="protein sequence ID" value="BAY55909.1"/>
    <property type="molecule type" value="Genomic_DNA"/>
</dbReference>
<proteinExistence type="predicted"/>
<evidence type="ECO:0000313" key="2">
    <source>
        <dbReference type="Proteomes" id="UP000217895"/>
    </source>
</evidence>